<dbReference type="STRING" id="547042.BACCOPRO_02488"/>
<dbReference type="InterPro" id="IPR003817">
    <property type="entry name" value="PS_Dcarbxylase"/>
</dbReference>
<feature type="chain" id="PRO_5023239081" description="Phosphatidylserine decarboxylase beta chain" evidence="11">
    <location>
        <begin position="1"/>
        <end position="228"/>
    </location>
</feature>
<dbReference type="GO" id="GO:0006646">
    <property type="term" value="P:phosphatidylethanolamine biosynthetic process"/>
    <property type="evidence" value="ECO:0007669"/>
    <property type="project" value="UniProtKB-UniRule"/>
</dbReference>
<dbReference type="GO" id="GO:0004609">
    <property type="term" value="F:phosphatidylserine decarboxylase activity"/>
    <property type="evidence" value="ECO:0007669"/>
    <property type="project" value="UniProtKB-UniRule"/>
</dbReference>
<dbReference type="EC" id="4.1.1.65" evidence="11"/>
<feature type="transmembrane region" description="Helical" evidence="12">
    <location>
        <begin position="74"/>
        <end position="94"/>
    </location>
</feature>
<feature type="chain" id="PRO_5023239080" description="Phosphatidylserine decarboxylase alpha chain" evidence="11">
    <location>
        <begin position="229"/>
        <end position="260"/>
    </location>
</feature>
<reference evidence="13 14" key="1">
    <citation type="submission" date="2008-12" db="EMBL/GenBank/DDBJ databases">
        <authorList>
            <person name="Fulton L."/>
            <person name="Clifton S."/>
            <person name="Fulton B."/>
            <person name="Xu J."/>
            <person name="Minx P."/>
            <person name="Pepin K.H."/>
            <person name="Johnson M."/>
            <person name="Bhonagiri V."/>
            <person name="Nash W.E."/>
            <person name="Mardis E.R."/>
            <person name="Wilson R.K."/>
        </authorList>
    </citation>
    <scope>NUCLEOTIDE SEQUENCE [LARGE SCALE GENOMIC DNA]</scope>
    <source>
        <strain evidence="13 14">DSM 18228</strain>
    </source>
</reference>
<keyword evidence="3 11" id="KW-0210">Decarboxylase</keyword>
<evidence type="ECO:0000256" key="9">
    <source>
        <dbReference type="ARBA" id="ARBA00023264"/>
    </source>
</evidence>
<feature type="site" description="Cleavage (non-hydrolytic); by autocatalysis" evidence="11">
    <location>
        <begin position="228"/>
        <end position="229"/>
    </location>
</feature>
<keyword evidence="1 11" id="KW-1003">Cell membrane</keyword>
<accession>S0FE39</accession>
<keyword evidence="8 11" id="KW-0456">Lyase</keyword>
<comment type="subcellular location">
    <subcellularLocation>
        <location evidence="11">Cell membrane</location>
        <topology evidence="11">Peripheral membrane protein</topology>
    </subcellularLocation>
</comment>
<evidence type="ECO:0000256" key="3">
    <source>
        <dbReference type="ARBA" id="ARBA00022793"/>
    </source>
</evidence>
<keyword evidence="14" id="KW-1185">Reference proteome</keyword>
<comment type="catalytic activity">
    <reaction evidence="11">
        <text>a 1,2-diacyl-sn-glycero-3-phospho-L-serine + H(+) = a 1,2-diacyl-sn-glycero-3-phosphoethanolamine + CO2</text>
        <dbReference type="Rhea" id="RHEA:20828"/>
        <dbReference type="ChEBI" id="CHEBI:15378"/>
        <dbReference type="ChEBI" id="CHEBI:16526"/>
        <dbReference type="ChEBI" id="CHEBI:57262"/>
        <dbReference type="ChEBI" id="CHEBI:64612"/>
        <dbReference type="EC" id="4.1.1.65"/>
    </reaction>
</comment>
<dbReference type="eggNOG" id="COG0688">
    <property type="taxonomic scope" value="Bacteria"/>
</dbReference>
<comment type="similarity">
    <text evidence="11">Belongs to the phosphatidylserine decarboxylase family. PSD-A subfamily.</text>
</comment>
<dbReference type="EMBL" id="ACBW01000159">
    <property type="protein sequence ID" value="EEF76981.1"/>
    <property type="molecule type" value="Genomic_DNA"/>
</dbReference>
<evidence type="ECO:0000256" key="2">
    <source>
        <dbReference type="ARBA" id="ARBA00022516"/>
    </source>
</evidence>
<feature type="modified residue" description="Pyruvic acid (Ser); by autocatalysis" evidence="11">
    <location>
        <position position="229"/>
    </location>
</feature>
<evidence type="ECO:0000256" key="1">
    <source>
        <dbReference type="ARBA" id="ARBA00022475"/>
    </source>
</evidence>
<gene>
    <name evidence="11 13" type="primary">psd</name>
    <name evidence="13" type="ORF">BACCOPRO_02488</name>
</gene>
<evidence type="ECO:0000256" key="12">
    <source>
        <dbReference type="SAM" id="Phobius"/>
    </source>
</evidence>
<evidence type="ECO:0000256" key="11">
    <source>
        <dbReference type="HAMAP-Rule" id="MF_00664"/>
    </source>
</evidence>
<evidence type="ECO:0000256" key="10">
    <source>
        <dbReference type="ARBA" id="ARBA00023317"/>
    </source>
</evidence>
<keyword evidence="4 11" id="KW-0443">Lipid metabolism</keyword>
<comment type="function">
    <text evidence="11">Catalyzes the formation of phosphatidylethanolamine (PtdEtn) from phosphatidylserine (PtdSer).</text>
</comment>
<dbReference type="Proteomes" id="UP000014073">
    <property type="component" value="Unassembled WGS sequence"/>
</dbReference>
<keyword evidence="2 11" id="KW-0444">Lipid biosynthesis</keyword>
<dbReference type="GO" id="GO:0005886">
    <property type="term" value="C:plasma membrane"/>
    <property type="evidence" value="ECO:0007669"/>
    <property type="project" value="UniProtKB-SubCell"/>
</dbReference>
<evidence type="ECO:0000256" key="8">
    <source>
        <dbReference type="ARBA" id="ARBA00023239"/>
    </source>
</evidence>
<keyword evidence="7 11" id="KW-0594">Phospholipid biosynthesis</keyword>
<comment type="PTM">
    <text evidence="11">Is synthesized initially as an inactive proenzyme. Formation of the active enzyme involves a self-maturation process in which the active site pyruvoyl group is generated from an internal serine residue via an autocatalytic post-translational modification. Two non-identical subunits are generated from the proenzyme in this reaction, and the pyruvate is formed at the N-terminus of the alpha chain, which is derived from the carboxyl end of the proenzyme. The post-translation cleavage follows an unusual pathway, termed non-hydrolytic serinolysis, in which the side chain hydroxyl group of the serine supplies its oxygen atom to form the C-terminus of the beta chain, while the remainder of the serine residue undergoes an oxidative deamination to produce ammonia and the pyruvoyl prosthetic group on the alpha chain.</text>
</comment>
<keyword evidence="12" id="KW-0812">Transmembrane</keyword>
<dbReference type="Pfam" id="PF02666">
    <property type="entry name" value="PS_Dcarbxylase"/>
    <property type="match status" value="1"/>
</dbReference>
<dbReference type="PANTHER" id="PTHR35809:SF1">
    <property type="entry name" value="ARCHAETIDYLSERINE DECARBOXYLASE PROENZYME-RELATED"/>
    <property type="match status" value="1"/>
</dbReference>
<keyword evidence="5 11" id="KW-0472">Membrane</keyword>
<dbReference type="PANTHER" id="PTHR35809">
    <property type="entry name" value="ARCHAETIDYLSERINE DECARBOXYLASE PROENZYME-RELATED"/>
    <property type="match status" value="1"/>
</dbReference>
<dbReference type="NCBIfam" id="NF003678">
    <property type="entry name" value="PRK05305.1-2"/>
    <property type="match status" value="1"/>
</dbReference>
<comment type="subunit">
    <text evidence="11">Heterodimer of a large membrane-associated beta subunit and a small pyruvoyl-containing alpha subunit.</text>
</comment>
<dbReference type="UniPathway" id="UPA00558">
    <property type="reaction ID" value="UER00616"/>
</dbReference>
<evidence type="ECO:0000313" key="14">
    <source>
        <dbReference type="Proteomes" id="UP000014073"/>
    </source>
</evidence>
<keyword evidence="12" id="KW-1133">Transmembrane helix</keyword>
<name>S0FE39_9BACT</name>
<dbReference type="AlphaFoldDB" id="S0FE39"/>
<comment type="cofactor">
    <cofactor evidence="11">
        <name>pyruvate</name>
        <dbReference type="ChEBI" id="CHEBI:15361"/>
    </cofactor>
    <text evidence="11">Binds 1 pyruvoyl group covalently per subunit.</text>
</comment>
<comment type="caution">
    <text evidence="13">The sequence shown here is derived from an EMBL/GenBank/DDBJ whole genome shotgun (WGS) entry which is preliminary data.</text>
</comment>
<evidence type="ECO:0000256" key="4">
    <source>
        <dbReference type="ARBA" id="ARBA00023098"/>
    </source>
</evidence>
<feature type="active site" description="Schiff-base intermediate with substrate; via pyruvic acid" evidence="11">
    <location>
        <position position="229"/>
    </location>
</feature>
<protein>
    <recommendedName>
        <fullName evidence="11">Phosphatidylserine decarboxylase proenzyme</fullName>
        <ecNumber evidence="11">4.1.1.65</ecNumber>
    </recommendedName>
    <component>
        <recommendedName>
            <fullName evidence="11">Phosphatidylserine decarboxylase alpha chain</fullName>
        </recommendedName>
    </component>
    <component>
        <recommendedName>
            <fullName evidence="11">Phosphatidylserine decarboxylase beta chain</fullName>
        </recommendedName>
    </component>
</protein>
<evidence type="ECO:0000313" key="13">
    <source>
        <dbReference type="EMBL" id="EEF76981.1"/>
    </source>
</evidence>
<keyword evidence="6 11" id="KW-0865">Zymogen</keyword>
<keyword evidence="10 11" id="KW-0670">Pyruvate</keyword>
<sequence length="260" mass="29670">MFFIEKLHLGPFYLHGCQINYIFAQNISDFVMTRLNKIKKKIRIHREGTHILITSALILLLLNAAIYWGTSCELLFTIVLVVSVILYALMVNFFRCPIRLFNGDTEKIVVAPADGKVVVIEEVDEYEYFHDRRLMVSIFMDITNVHANWYPVDGTVKHVDHHNGRFMKAWLPKASTENERSMVVIETPEGHTVMARQIAGAVARRIVTYAEKGEDCFIDEHMGFIKFGSRVDVYLPLGTEVCVSMGQKTTGNQTVIAKLK</sequence>
<evidence type="ECO:0000256" key="6">
    <source>
        <dbReference type="ARBA" id="ARBA00023145"/>
    </source>
</evidence>
<evidence type="ECO:0000256" key="5">
    <source>
        <dbReference type="ARBA" id="ARBA00023136"/>
    </source>
</evidence>
<dbReference type="HOGENOM" id="CLU_072492_1_0_10"/>
<evidence type="ECO:0000256" key="7">
    <source>
        <dbReference type="ARBA" id="ARBA00023209"/>
    </source>
</evidence>
<keyword evidence="9 11" id="KW-1208">Phospholipid metabolism</keyword>
<dbReference type="HAMAP" id="MF_00664">
    <property type="entry name" value="PS_decarb_PSD_A"/>
    <property type="match status" value="1"/>
</dbReference>
<organism evidence="13 14">
    <name type="scientific">Phocaeicola coprophilus DSM 18228 = JCM 13818</name>
    <dbReference type="NCBI Taxonomy" id="547042"/>
    <lineage>
        <taxon>Bacteria</taxon>
        <taxon>Pseudomonadati</taxon>
        <taxon>Bacteroidota</taxon>
        <taxon>Bacteroidia</taxon>
        <taxon>Bacteroidales</taxon>
        <taxon>Bacteroidaceae</taxon>
        <taxon>Phocaeicola</taxon>
    </lineage>
</organism>
<feature type="transmembrane region" description="Helical" evidence="12">
    <location>
        <begin position="51"/>
        <end position="68"/>
    </location>
</feature>
<comment type="pathway">
    <text evidence="11">Phospholipid metabolism; phosphatidylethanolamine biosynthesis; phosphatidylethanolamine from CDP-diacylglycerol: step 2/2.</text>
</comment>
<proteinExistence type="inferred from homology"/>
<dbReference type="InterPro" id="IPR033175">
    <property type="entry name" value="PSD-A"/>
</dbReference>